<dbReference type="SMART" id="SM00530">
    <property type="entry name" value="HTH_XRE"/>
    <property type="match status" value="1"/>
</dbReference>
<dbReference type="Proteomes" id="UP001300871">
    <property type="component" value="Unassembled WGS sequence"/>
</dbReference>
<dbReference type="Proteomes" id="UP001203136">
    <property type="component" value="Unassembled WGS sequence"/>
</dbReference>
<keyword evidence="1" id="KW-0238">DNA-binding</keyword>
<dbReference type="PROSITE" id="PS50943">
    <property type="entry name" value="HTH_CROC1"/>
    <property type="match status" value="1"/>
</dbReference>
<dbReference type="AlphaFoldDB" id="A0AAW5FAT4"/>
<dbReference type="RefSeq" id="WP_003505981.1">
    <property type="nucleotide sequence ID" value="NZ_BAABZD010000003.1"/>
</dbReference>
<organism evidence="3 5">
    <name type="scientific">Clostridium symbiosum</name>
    <name type="common">Bacteroides symbiosus</name>
    <dbReference type="NCBI Taxonomy" id="1512"/>
    <lineage>
        <taxon>Bacteria</taxon>
        <taxon>Bacillati</taxon>
        <taxon>Bacillota</taxon>
        <taxon>Clostridia</taxon>
        <taxon>Lachnospirales</taxon>
        <taxon>Lachnospiraceae</taxon>
        <taxon>Otoolea</taxon>
    </lineage>
</organism>
<dbReference type="InterPro" id="IPR010982">
    <property type="entry name" value="Lambda_DNA-bd_dom_sf"/>
</dbReference>
<dbReference type="Gene3D" id="1.10.260.40">
    <property type="entry name" value="lambda repressor-like DNA-binding domains"/>
    <property type="match status" value="1"/>
</dbReference>
<proteinExistence type="predicted"/>
<dbReference type="PANTHER" id="PTHR46558">
    <property type="entry name" value="TRACRIPTIONAL REGULATORY PROTEIN-RELATED-RELATED"/>
    <property type="match status" value="1"/>
</dbReference>
<evidence type="ECO:0000313" key="4">
    <source>
        <dbReference type="EMBL" id="MDB2002211.1"/>
    </source>
</evidence>
<name>A0AAW5FAT4_CLOSY</name>
<comment type="caution">
    <text evidence="3">The sequence shown here is derived from an EMBL/GenBank/DDBJ whole genome shotgun (WGS) entry which is preliminary data.</text>
</comment>
<dbReference type="EMBL" id="JAQLGM010000063">
    <property type="protein sequence ID" value="MDB2002211.1"/>
    <property type="molecule type" value="Genomic_DNA"/>
</dbReference>
<dbReference type="PANTHER" id="PTHR46558:SF11">
    <property type="entry name" value="HTH-TYPE TRANSCRIPTIONAL REGULATOR XRE"/>
    <property type="match status" value="1"/>
</dbReference>
<dbReference type="GeneID" id="57968125"/>
<feature type="domain" description="HTH cro/C1-type" evidence="2">
    <location>
        <begin position="8"/>
        <end position="62"/>
    </location>
</feature>
<accession>A0AAW5FAT4</accession>
<dbReference type="SUPFAM" id="SSF47413">
    <property type="entry name" value="lambda repressor-like DNA-binding domains"/>
    <property type="match status" value="1"/>
</dbReference>
<dbReference type="GO" id="GO:0003677">
    <property type="term" value="F:DNA binding"/>
    <property type="evidence" value="ECO:0007669"/>
    <property type="project" value="UniProtKB-KW"/>
</dbReference>
<sequence>MGILGERLRLLREKNGKTQEDISKVIGTTQQIYSRYETNKTELPVRHLLNLSSYYNVSTDYLLGRIDYPKIAPEFSNSLIQNVTIGDFVCRIDSFNSKSKRLLVDYVNYLTYMENTEKLKKDDKTKNPIQ</sequence>
<dbReference type="Pfam" id="PF01381">
    <property type="entry name" value="HTH_3"/>
    <property type="match status" value="1"/>
</dbReference>
<dbReference type="InterPro" id="IPR001387">
    <property type="entry name" value="Cro/C1-type_HTH"/>
</dbReference>
<reference evidence="4" key="2">
    <citation type="submission" date="2023-01" db="EMBL/GenBank/DDBJ databases">
        <title>Human gut microbiome strain richness.</title>
        <authorList>
            <person name="Chen-Liaw A."/>
        </authorList>
    </citation>
    <scope>NUCLEOTIDE SEQUENCE</scope>
    <source>
        <strain evidence="4">B1_m1001713B170214d0_201011</strain>
    </source>
</reference>
<reference evidence="3" key="1">
    <citation type="journal article" date="2022" name="Cell Host Microbe">
        <title>Colonization of the live biotherapeutic product VE303 and modulation of the microbiota and metabolites in healthy volunteers.</title>
        <authorList>
            <person name="Dsouza M."/>
            <person name="Menon R."/>
            <person name="Crossette E."/>
            <person name="Bhattarai S.K."/>
            <person name="Schneider J."/>
            <person name="Kim Y.G."/>
            <person name="Reddy S."/>
            <person name="Caballero S."/>
            <person name="Felix C."/>
            <person name="Cornacchione L."/>
            <person name="Hendrickson J."/>
            <person name="Watson A.R."/>
            <person name="Minot S.S."/>
            <person name="Greenfield N."/>
            <person name="Schopf L."/>
            <person name="Szabady R."/>
            <person name="Patarroyo J."/>
            <person name="Smith W."/>
            <person name="Harrison P."/>
            <person name="Kuijper E.J."/>
            <person name="Kelly C.P."/>
            <person name="Olle B."/>
            <person name="Bobilev D."/>
            <person name="Silber J.L."/>
            <person name="Bucci V."/>
            <person name="Roberts B."/>
            <person name="Faith J."/>
            <person name="Norman J.M."/>
        </authorList>
    </citation>
    <scope>NUCLEOTIDE SEQUENCE</scope>
    <source>
        <strain evidence="3">VE303-04</strain>
    </source>
</reference>
<evidence type="ECO:0000256" key="1">
    <source>
        <dbReference type="ARBA" id="ARBA00023125"/>
    </source>
</evidence>
<protein>
    <submittedName>
        <fullName evidence="3">Helix-turn-helix domain-containing protein</fullName>
    </submittedName>
    <submittedName>
        <fullName evidence="4">Helix-turn-helix transcriptional regulator</fullName>
    </submittedName>
</protein>
<dbReference type="EMBL" id="JAINVB010000002">
    <property type="protein sequence ID" value="MCK0088853.1"/>
    <property type="molecule type" value="Genomic_DNA"/>
</dbReference>
<evidence type="ECO:0000313" key="5">
    <source>
        <dbReference type="Proteomes" id="UP001203136"/>
    </source>
</evidence>
<gene>
    <name evidence="3" type="ORF">K5I21_23915</name>
    <name evidence="4" type="ORF">PM006_18600</name>
</gene>
<evidence type="ECO:0000259" key="2">
    <source>
        <dbReference type="PROSITE" id="PS50943"/>
    </source>
</evidence>
<evidence type="ECO:0000313" key="3">
    <source>
        <dbReference type="EMBL" id="MCK0088853.1"/>
    </source>
</evidence>
<dbReference type="CDD" id="cd00093">
    <property type="entry name" value="HTH_XRE"/>
    <property type="match status" value="1"/>
</dbReference>